<evidence type="ECO:0000256" key="1">
    <source>
        <dbReference type="ARBA" id="ARBA00012104"/>
    </source>
</evidence>
<dbReference type="InterPro" id="IPR004625">
    <property type="entry name" value="PyrdxlKinase"/>
</dbReference>
<dbReference type="PANTHER" id="PTHR10534">
    <property type="entry name" value="PYRIDOXAL KINASE"/>
    <property type="match status" value="1"/>
</dbReference>
<dbReference type="Pfam" id="PF08543">
    <property type="entry name" value="Phos_pyr_kin"/>
    <property type="match status" value="1"/>
</dbReference>
<dbReference type="InterPro" id="IPR013749">
    <property type="entry name" value="PM/HMP-P_kinase-1"/>
</dbReference>
<dbReference type="PANTHER" id="PTHR10534:SF2">
    <property type="entry name" value="PYRIDOXAL KINASE"/>
    <property type="match status" value="1"/>
</dbReference>
<evidence type="ECO:0000313" key="9">
    <source>
        <dbReference type="Proteomes" id="UP000215332"/>
    </source>
</evidence>
<keyword evidence="3" id="KW-0547">Nucleotide-binding</keyword>
<evidence type="ECO:0000256" key="6">
    <source>
        <dbReference type="SAM" id="MobiDB-lite"/>
    </source>
</evidence>
<evidence type="ECO:0000256" key="2">
    <source>
        <dbReference type="ARBA" id="ARBA00022679"/>
    </source>
</evidence>
<keyword evidence="4 8" id="KW-0418">Kinase</keyword>
<dbReference type="EC" id="2.7.1.35" evidence="1"/>
<evidence type="ECO:0000256" key="4">
    <source>
        <dbReference type="ARBA" id="ARBA00022777"/>
    </source>
</evidence>
<dbReference type="CDD" id="cd01173">
    <property type="entry name" value="pyridoxal_pyridoxamine_kinase"/>
    <property type="match status" value="1"/>
</dbReference>
<dbReference type="NCBIfam" id="TIGR00687">
    <property type="entry name" value="pyridox_kin"/>
    <property type="match status" value="1"/>
</dbReference>
<dbReference type="eggNOG" id="COG2240">
    <property type="taxonomic scope" value="Bacteria"/>
</dbReference>
<sequence>MASIPPSTITTPTVLSAQSQVCGGHVGNGAAVFPLQRNGVEVISLPTAVLSNHNGYPNVGSIPVNAQDLRAVLRSLGHNGFLGRCDAVLSGYLTETSGPVVVDAVQQIRARGGAGHYLCDPVMGDDGRCYVSDGVVQMMHELVVPAADIITPNLFELAMLTDHPGLATCPGPTSRPGDTATTSTRGDGNSMPTCAEVIAAARSLMGSALMGSARDDAEHHAGTWHVMSHTTGQNPFRPRASGATVAGPRAVVVTSVRTTDLPEDQTHVMTVTPNSAWVCSTPTLSRHFSGSGDLFAALLLAGLLHGQQKNSDARLSEAVARATQQTWLVLSATASDAPESEEPGELALVAHQDLLTVQEGAATHRLAQ</sequence>
<feature type="domain" description="Pyridoxamine kinase/Phosphomethylpyrimidine kinase" evidence="7">
    <location>
        <begin position="84"/>
        <end position="162"/>
    </location>
</feature>
<reference evidence="8 9" key="1">
    <citation type="submission" date="2017-06" db="EMBL/GenBank/DDBJ databases">
        <authorList>
            <consortium name="Pathogen Informatics"/>
        </authorList>
    </citation>
    <scope>NUCLEOTIDE SEQUENCE [LARGE SCALE GENOMIC DNA]</scope>
    <source>
        <strain evidence="8 9">NCTC11865</strain>
    </source>
</reference>
<dbReference type="AlphaFoldDB" id="A0A239WP06"/>
<evidence type="ECO:0000259" key="7">
    <source>
        <dbReference type="Pfam" id="PF08543"/>
    </source>
</evidence>
<accession>A0A239WP06</accession>
<dbReference type="RefSeq" id="WP_065860672.1">
    <property type="nucleotide sequence ID" value="NZ_LT906441.1"/>
</dbReference>
<proteinExistence type="predicted"/>
<name>A0A239WP06_9ACTN</name>
<organism evidence="8 9">
    <name type="scientific">Cutibacterium granulosum</name>
    <dbReference type="NCBI Taxonomy" id="33011"/>
    <lineage>
        <taxon>Bacteria</taxon>
        <taxon>Bacillati</taxon>
        <taxon>Actinomycetota</taxon>
        <taxon>Actinomycetes</taxon>
        <taxon>Propionibacteriales</taxon>
        <taxon>Propionibacteriaceae</taxon>
        <taxon>Cutibacterium</taxon>
    </lineage>
</organism>
<protein>
    <recommendedName>
        <fullName evidence="1">pyridoxal kinase</fullName>
        <ecNumber evidence="1">2.7.1.35</ecNumber>
    </recommendedName>
</protein>
<evidence type="ECO:0000313" key="8">
    <source>
        <dbReference type="EMBL" id="SNV35906.1"/>
    </source>
</evidence>
<feature type="compositionally biased region" description="Polar residues" evidence="6">
    <location>
        <begin position="179"/>
        <end position="191"/>
    </location>
</feature>
<dbReference type="Proteomes" id="UP000215332">
    <property type="component" value="Chromosome 1"/>
</dbReference>
<dbReference type="GO" id="GO:0008478">
    <property type="term" value="F:pyridoxal kinase activity"/>
    <property type="evidence" value="ECO:0007669"/>
    <property type="project" value="UniProtKB-EC"/>
</dbReference>
<dbReference type="InterPro" id="IPR029056">
    <property type="entry name" value="Ribokinase-like"/>
</dbReference>
<dbReference type="GO" id="GO:0005829">
    <property type="term" value="C:cytosol"/>
    <property type="evidence" value="ECO:0007669"/>
    <property type="project" value="TreeGrafter"/>
</dbReference>
<dbReference type="Gene3D" id="3.40.1190.20">
    <property type="match status" value="1"/>
</dbReference>
<gene>
    <name evidence="8" type="primary">pdxY</name>
    <name evidence="8" type="ORF">SAMEA4412665_01292</name>
</gene>
<evidence type="ECO:0000256" key="3">
    <source>
        <dbReference type="ARBA" id="ARBA00022741"/>
    </source>
</evidence>
<dbReference type="EMBL" id="LT906441">
    <property type="protein sequence ID" value="SNV35906.1"/>
    <property type="molecule type" value="Genomic_DNA"/>
</dbReference>
<keyword evidence="5" id="KW-0067">ATP-binding</keyword>
<keyword evidence="2 8" id="KW-0808">Transferase</keyword>
<evidence type="ECO:0000256" key="5">
    <source>
        <dbReference type="ARBA" id="ARBA00022840"/>
    </source>
</evidence>
<dbReference type="GO" id="GO:0005524">
    <property type="term" value="F:ATP binding"/>
    <property type="evidence" value="ECO:0007669"/>
    <property type="project" value="UniProtKB-KW"/>
</dbReference>
<dbReference type="SUPFAM" id="SSF53613">
    <property type="entry name" value="Ribokinase-like"/>
    <property type="match status" value="2"/>
</dbReference>
<dbReference type="KEGG" id="cgrn:4412665_01292"/>
<dbReference type="GO" id="GO:0009443">
    <property type="term" value="P:pyridoxal 5'-phosphate salvage"/>
    <property type="evidence" value="ECO:0007669"/>
    <property type="project" value="InterPro"/>
</dbReference>
<feature type="region of interest" description="Disordered" evidence="6">
    <location>
        <begin position="168"/>
        <end position="191"/>
    </location>
</feature>